<keyword evidence="3" id="KW-1185">Reference proteome</keyword>
<proteinExistence type="predicted"/>
<keyword evidence="1" id="KW-0812">Transmembrane</keyword>
<accession>D8RQN7</accession>
<sequence length="252" mass="28290">MEEGLLDPPKGEYDLADIYQGWKLGRHWIIWRQFFLNLVSHCYTAYGIWMGNTYLPPLDTEFRRFVGVCAVMVACAISARMLATVGRKKAIAYGCLVAGISGICSTATTNLWVVLPFQAIQFWGFATPSGIVPFDDWYGCEGVLLLVRAALYGVCMWYAQPIARGWQFLGAGVALVYALLVHVYMLESPLEILRRGYGLEELKTQQLDMQVIEAIQDKAIQALEKFAKATGNDLPADIKSLKPEYIKLLNQY</sequence>
<evidence type="ECO:0000313" key="2">
    <source>
        <dbReference type="EMBL" id="EFJ25679.1"/>
    </source>
</evidence>
<evidence type="ECO:0000313" key="3">
    <source>
        <dbReference type="Proteomes" id="UP000001514"/>
    </source>
</evidence>
<dbReference type="KEGG" id="smo:SELMODRAFT_413564"/>
<dbReference type="Proteomes" id="UP000001514">
    <property type="component" value="Unassembled WGS sequence"/>
</dbReference>
<evidence type="ECO:0000256" key="1">
    <source>
        <dbReference type="SAM" id="Phobius"/>
    </source>
</evidence>
<feature type="transmembrane region" description="Helical" evidence="1">
    <location>
        <begin position="29"/>
        <end position="50"/>
    </location>
</feature>
<dbReference type="InParanoid" id="D8RQN7"/>
<feature type="transmembrane region" description="Helical" evidence="1">
    <location>
        <begin position="62"/>
        <end position="83"/>
    </location>
</feature>
<gene>
    <name evidence="2" type="ORF">SELMODRAFT_413564</name>
</gene>
<dbReference type="HOGENOM" id="CLU_064402_0_0_1"/>
<dbReference type="EMBL" id="GL377586">
    <property type="protein sequence ID" value="EFJ25679.1"/>
    <property type="molecule type" value="Genomic_DNA"/>
</dbReference>
<dbReference type="SUPFAM" id="SSF103473">
    <property type="entry name" value="MFS general substrate transporter"/>
    <property type="match status" value="1"/>
</dbReference>
<feature type="transmembrane region" description="Helical" evidence="1">
    <location>
        <begin position="166"/>
        <end position="186"/>
    </location>
</feature>
<reference evidence="2 3" key="1">
    <citation type="journal article" date="2011" name="Science">
        <title>The Selaginella genome identifies genetic changes associated with the evolution of vascular plants.</title>
        <authorList>
            <person name="Banks J.A."/>
            <person name="Nishiyama T."/>
            <person name="Hasebe M."/>
            <person name="Bowman J.L."/>
            <person name="Gribskov M."/>
            <person name="dePamphilis C."/>
            <person name="Albert V.A."/>
            <person name="Aono N."/>
            <person name="Aoyama T."/>
            <person name="Ambrose B.A."/>
            <person name="Ashton N.W."/>
            <person name="Axtell M.J."/>
            <person name="Barker E."/>
            <person name="Barker M.S."/>
            <person name="Bennetzen J.L."/>
            <person name="Bonawitz N.D."/>
            <person name="Chapple C."/>
            <person name="Cheng C."/>
            <person name="Correa L.G."/>
            <person name="Dacre M."/>
            <person name="DeBarry J."/>
            <person name="Dreyer I."/>
            <person name="Elias M."/>
            <person name="Engstrom E.M."/>
            <person name="Estelle M."/>
            <person name="Feng L."/>
            <person name="Finet C."/>
            <person name="Floyd S.K."/>
            <person name="Frommer W.B."/>
            <person name="Fujita T."/>
            <person name="Gramzow L."/>
            <person name="Gutensohn M."/>
            <person name="Harholt J."/>
            <person name="Hattori M."/>
            <person name="Heyl A."/>
            <person name="Hirai T."/>
            <person name="Hiwatashi Y."/>
            <person name="Ishikawa M."/>
            <person name="Iwata M."/>
            <person name="Karol K.G."/>
            <person name="Koehler B."/>
            <person name="Kolukisaoglu U."/>
            <person name="Kubo M."/>
            <person name="Kurata T."/>
            <person name="Lalonde S."/>
            <person name="Li K."/>
            <person name="Li Y."/>
            <person name="Litt A."/>
            <person name="Lyons E."/>
            <person name="Manning G."/>
            <person name="Maruyama T."/>
            <person name="Michael T.P."/>
            <person name="Mikami K."/>
            <person name="Miyazaki S."/>
            <person name="Morinaga S."/>
            <person name="Murata T."/>
            <person name="Mueller-Roeber B."/>
            <person name="Nelson D.R."/>
            <person name="Obara M."/>
            <person name="Oguri Y."/>
            <person name="Olmstead R.G."/>
            <person name="Onodera N."/>
            <person name="Petersen B.L."/>
            <person name="Pils B."/>
            <person name="Prigge M."/>
            <person name="Rensing S.A."/>
            <person name="Riano-Pachon D.M."/>
            <person name="Roberts A.W."/>
            <person name="Sato Y."/>
            <person name="Scheller H.V."/>
            <person name="Schulz B."/>
            <person name="Schulz C."/>
            <person name="Shakirov E.V."/>
            <person name="Shibagaki N."/>
            <person name="Shinohara N."/>
            <person name="Shippen D.E."/>
            <person name="Soerensen I."/>
            <person name="Sotooka R."/>
            <person name="Sugimoto N."/>
            <person name="Sugita M."/>
            <person name="Sumikawa N."/>
            <person name="Tanurdzic M."/>
            <person name="Theissen G."/>
            <person name="Ulvskov P."/>
            <person name="Wakazuki S."/>
            <person name="Weng J.K."/>
            <person name="Willats W.W."/>
            <person name="Wipf D."/>
            <person name="Wolf P.G."/>
            <person name="Yang L."/>
            <person name="Zimmer A.D."/>
            <person name="Zhu Q."/>
            <person name="Mitros T."/>
            <person name="Hellsten U."/>
            <person name="Loque D."/>
            <person name="Otillar R."/>
            <person name="Salamov A."/>
            <person name="Schmutz J."/>
            <person name="Shapiro H."/>
            <person name="Lindquist E."/>
            <person name="Lucas S."/>
            <person name="Rokhsar D."/>
            <person name="Grigoriev I.V."/>
        </authorList>
    </citation>
    <scope>NUCLEOTIDE SEQUENCE [LARGE SCALE GENOMIC DNA]</scope>
</reference>
<keyword evidence="1" id="KW-1133">Transmembrane helix</keyword>
<protein>
    <submittedName>
        <fullName evidence="2">Uncharacterized protein</fullName>
    </submittedName>
</protein>
<organism evidence="3">
    <name type="scientific">Selaginella moellendorffii</name>
    <name type="common">Spikemoss</name>
    <dbReference type="NCBI Taxonomy" id="88036"/>
    <lineage>
        <taxon>Eukaryota</taxon>
        <taxon>Viridiplantae</taxon>
        <taxon>Streptophyta</taxon>
        <taxon>Embryophyta</taxon>
        <taxon>Tracheophyta</taxon>
        <taxon>Lycopodiopsida</taxon>
        <taxon>Selaginellales</taxon>
        <taxon>Selaginellaceae</taxon>
        <taxon>Selaginella</taxon>
    </lineage>
</organism>
<dbReference type="InterPro" id="IPR036259">
    <property type="entry name" value="MFS_trans_sf"/>
</dbReference>
<dbReference type="AlphaFoldDB" id="D8RQN7"/>
<name>D8RQN7_SELML</name>
<keyword evidence="1" id="KW-0472">Membrane</keyword>
<feature type="transmembrane region" description="Helical" evidence="1">
    <location>
        <begin position="90"/>
        <end position="115"/>
    </location>
</feature>
<dbReference type="Gramene" id="EFJ25679">
    <property type="protein sequence ID" value="EFJ25679"/>
    <property type="gene ID" value="SELMODRAFT_413564"/>
</dbReference>